<name>A0ABR4HSS4_9EURO</name>
<dbReference type="InterPro" id="IPR052337">
    <property type="entry name" value="SAT4-like"/>
</dbReference>
<feature type="transmembrane region" description="Helical" evidence="6">
    <location>
        <begin position="127"/>
        <end position="149"/>
    </location>
</feature>
<dbReference type="EMBL" id="JBFXLT010000013">
    <property type="protein sequence ID" value="KAL2818540.1"/>
    <property type="molecule type" value="Genomic_DNA"/>
</dbReference>
<feature type="transmembrane region" description="Helical" evidence="6">
    <location>
        <begin position="209"/>
        <end position="229"/>
    </location>
</feature>
<feature type="domain" description="Rhodopsin" evidence="7">
    <location>
        <begin position="32"/>
        <end position="273"/>
    </location>
</feature>
<evidence type="ECO:0000256" key="3">
    <source>
        <dbReference type="ARBA" id="ARBA00022989"/>
    </source>
</evidence>
<evidence type="ECO:0000313" key="8">
    <source>
        <dbReference type="EMBL" id="KAL2818540.1"/>
    </source>
</evidence>
<proteinExistence type="inferred from homology"/>
<evidence type="ECO:0000256" key="6">
    <source>
        <dbReference type="SAM" id="Phobius"/>
    </source>
</evidence>
<evidence type="ECO:0000313" key="9">
    <source>
        <dbReference type="Proteomes" id="UP001610334"/>
    </source>
</evidence>
<feature type="transmembrane region" description="Helical" evidence="6">
    <location>
        <begin position="172"/>
        <end position="197"/>
    </location>
</feature>
<keyword evidence="4 6" id="KW-0472">Membrane</keyword>
<evidence type="ECO:0000256" key="4">
    <source>
        <dbReference type="ARBA" id="ARBA00023136"/>
    </source>
</evidence>
<dbReference type="Pfam" id="PF20684">
    <property type="entry name" value="Fung_rhodopsin"/>
    <property type="match status" value="1"/>
</dbReference>
<evidence type="ECO:0000256" key="1">
    <source>
        <dbReference type="ARBA" id="ARBA00004141"/>
    </source>
</evidence>
<evidence type="ECO:0000256" key="5">
    <source>
        <dbReference type="ARBA" id="ARBA00038359"/>
    </source>
</evidence>
<protein>
    <recommendedName>
        <fullName evidence="7">Rhodopsin domain-containing protein</fullName>
    </recommendedName>
</protein>
<feature type="transmembrane region" description="Helical" evidence="6">
    <location>
        <begin position="12"/>
        <end position="32"/>
    </location>
</feature>
<keyword evidence="3 6" id="KW-1133">Transmembrane helix</keyword>
<keyword evidence="9" id="KW-1185">Reference proteome</keyword>
<comment type="caution">
    <text evidence="8">The sequence shown here is derived from an EMBL/GenBank/DDBJ whole genome shotgun (WGS) entry which is preliminary data.</text>
</comment>
<comment type="similarity">
    <text evidence="5">Belongs to the SAT4 family.</text>
</comment>
<dbReference type="PANTHER" id="PTHR33048:SF96">
    <property type="entry name" value="INTEGRAL MEMBRANE PROTEIN"/>
    <property type="match status" value="1"/>
</dbReference>
<evidence type="ECO:0000256" key="2">
    <source>
        <dbReference type="ARBA" id="ARBA00022692"/>
    </source>
</evidence>
<dbReference type="Proteomes" id="UP001610334">
    <property type="component" value="Unassembled WGS sequence"/>
</dbReference>
<sequence length="350" mass="38579">MQDIGDSAAGRSRAILISAVIVLVLPLMTVALRCFCRIRIVAKGFGWDDASMVLAVICNTLFAICAILGPLHGVGRRLADIASPADLQESLWWWWIAQPMYIFSGVFMKVSISITLWQLTVFRAHRLVLLATVITATIPSIVLWLLMMFQCTPVSRFWRRDTPGTCLDPNPLIIIFYVYGALGALNDLSLSIIPIHLVWNLRLEARTRVAVAVILSLGGIACLSSIARLPFISMYKDADLLYNATTFIILFLVESGLGIIAASIPTLRPLLDRDVSLRLLSREPRRRAFRPNHSLSISGQRDPSGSAKALSSCTQQDLEELHVLNSESTARLGFGSDSLERPQAPLNIPS</sequence>
<accession>A0ABR4HSS4</accession>
<organism evidence="8 9">
    <name type="scientific">Aspergillus granulosus</name>
    <dbReference type="NCBI Taxonomy" id="176169"/>
    <lineage>
        <taxon>Eukaryota</taxon>
        <taxon>Fungi</taxon>
        <taxon>Dikarya</taxon>
        <taxon>Ascomycota</taxon>
        <taxon>Pezizomycotina</taxon>
        <taxon>Eurotiomycetes</taxon>
        <taxon>Eurotiomycetidae</taxon>
        <taxon>Eurotiales</taxon>
        <taxon>Aspergillaceae</taxon>
        <taxon>Aspergillus</taxon>
        <taxon>Aspergillus subgen. Nidulantes</taxon>
    </lineage>
</organism>
<dbReference type="InterPro" id="IPR049326">
    <property type="entry name" value="Rhodopsin_dom_fungi"/>
</dbReference>
<comment type="subcellular location">
    <subcellularLocation>
        <location evidence="1">Membrane</location>
        <topology evidence="1">Multi-pass membrane protein</topology>
    </subcellularLocation>
</comment>
<feature type="transmembrane region" description="Helical" evidence="6">
    <location>
        <begin position="241"/>
        <end position="264"/>
    </location>
</feature>
<feature type="transmembrane region" description="Helical" evidence="6">
    <location>
        <begin position="53"/>
        <end position="72"/>
    </location>
</feature>
<reference evidence="8 9" key="1">
    <citation type="submission" date="2024-07" db="EMBL/GenBank/DDBJ databases">
        <title>Section-level genome sequencing and comparative genomics of Aspergillus sections Usti and Cavernicolus.</title>
        <authorList>
            <consortium name="Lawrence Berkeley National Laboratory"/>
            <person name="Nybo J.L."/>
            <person name="Vesth T.C."/>
            <person name="Theobald S."/>
            <person name="Frisvad J.C."/>
            <person name="Larsen T.O."/>
            <person name="Kjaerboelling I."/>
            <person name="Rothschild-Mancinelli K."/>
            <person name="Lyhne E.K."/>
            <person name="Kogle M.E."/>
            <person name="Barry K."/>
            <person name="Clum A."/>
            <person name="Na H."/>
            <person name="Ledsgaard L."/>
            <person name="Lin J."/>
            <person name="Lipzen A."/>
            <person name="Kuo A."/>
            <person name="Riley R."/>
            <person name="Mondo S."/>
            <person name="Labutti K."/>
            <person name="Haridas S."/>
            <person name="Pangalinan J."/>
            <person name="Salamov A.A."/>
            <person name="Simmons B.A."/>
            <person name="Magnuson J.K."/>
            <person name="Chen J."/>
            <person name="Drula E."/>
            <person name="Henrissat B."/>
            <person name="Wiebenga A."/>
            <person name="Lubbers R.J."/>
            <person name="Gomes A.C."/>
            <person name="Makela M.R."/>
            <person name="Stajich J."/>
            <person name="Grigoriev I.V."/>
            <person name="Mortensen U.H."/>
            <person name="De Vries R.P."/>
            <person name="Baker S.E."/>
            <person name="Andersen M.R."/>
        </authorList>
    </citation>
    <scope>NUCLEOTIDE SEQUENCE [LARGE SCALE GENOMIC DNA]</scope>
    <source>
        <strain evidence="8 9">CBS 588.65</strain>
    </source>
</reference>
<keyword evidence="2 6" id="KW-0812">Transmembrane</keyword>
<gene>
    <name evidence="8" type="ORF">BJX63DRAFT_439854</name>
</gene>
<dbReference type="PANTHER" id="PTHR33048">
    <property type="entry name" value="PTH11-LIKE INTEGRAL MEMBRANE PROTEIN (AFU_ORTHOLOGUE AFUA_5G11245)"/>
    <property type="match status" value="1"/>
</dbReference>
<feature type="transmembrane region" description="Helical" evidence="6">
    <location>
        <begin position="92"/>
        <end position="115"/>
    </location>
</feature>
<evidence type="ECO:0000259" key="7">
    <source>
        <dbReference type="Pfam" id="PF20684"/>
    </source>
</evidence>